<organism evidence="2 3">
    <name type="scientific">Diversispora epigaea</name>
    <dbReference type="NCBI Taxonomy" id="1348612"/>
    <lineage>
        <taxon>Eukaryota</taxon>
        <taxon>Fungi</taxon>
        <taxon>Fungi incertae sedis</taxon>
        <taxon>Mucoromycota</taxon>
        <taxon>Glomeromycotina</taxon>
        <taxon>Glomeromycetes</taxon>
        <taxon>Diversisporales</taxon>
        <taxon>Diversisporaceae</taxon>
        <taxon>Diversispora</taxon>
    </lineage>
</organism>
<name>A0A397G7X8_9GLOM</name>
<keyword evidence="3" id="KW-1185">Reference proteome</keyword>
<dbReference type="Proteomes" id="UP000266861">
    <property type="component" value="Unassembled WGS sequence"/>
</dbReference>
<accession>A0A397G7X8</accession>
<proteinExistence type="predicted"/>
<evidence type="ECO:0008006" key="4">
    <source>
        <dbReference type="Google" id="ProtNLM"/>
    </source>
</evidence>
<sequence length="640" mass="74493">MFKNYLTREDKKSLCILFITKPLIRTEAEKIIPTCKDDEEILDYFKELLKLAKQSLSQDIEVATDPVVNDSSKRNPNDTYLPENAFQLLRYYELWNKPYKNWPSLHEYSGYLHDVRKDRIHDSFKKEVEILKKLFSKEAPEQIRLSQLEGQLKSKFLANSRMIFVSDCSLANKSYKKLFSWCRVLPCEARYMLVRWGATLSPKIRQIPRNIKKAHRRKVSKATKLLSKKEVIKEELELAKARNSVIVNGYHRINKHYKDFHQASTQLVKRNLSDVGIDADIDEPLNTKKVKTAEDHQPIRGNFCYASSESTLPSGTLPNEEIFIHAIKKYNTCELIEYLRKKDLKLNDDNFTIIRKEKIAGLDFLELTKEEFRSVGFALGPATRLVKFITEVKKSKVPPHELDLKQSGNFQEDNDLETAKKNDSDTVERNDSDTTEKMIQIPTEEISSEATATNEICEPCVNESISISEKITADTYLPENASQLLRYYDIWNRPYIEWPTLDEFSNHLQEIYNIFEKSRVHSSFKLEIGVLKKIFAENHPAQIRISEMENQLKVLQMGRSIKQARKRNLASSIKVAKLISQQRFMKSELQIAKDNVIMNGYHRINEHYEDLHEASAQLIKRNLFDDVDESLVTKKVKTTK</sequence>
<reference evidence="2 3" key="1">
    <citation type="submission" date="2018-08" db="EMBL/GenBank/DDBJ databases">
        <title>Genome and evolution of the arbuscular mycorrhizal fungus Diversispora epigaea (formerly Glomus versiforme) and its bacterial endosymbionts.</title>
        <authorList>
            <person name="Sun X."/>
            <person name="Fei Z."/>
            <person name="Harrison M."/>
        </authorList>
    </citation>
    <scope>NUCLEOTIDE SEQUENCE [LARGE SCALE GENOMIC DNA]</scope>
    <source>
        <strain evidence="2 3">IT104</strain>
    </source>
</reference>
<evidence type="ECO:0000313" key="2">
    <source>
        <dbReference type="EMBL" id="RHZ45446.1"/>
    </source>
</evidence>
<dbReference type="OrthoDB" id="2338242at2759"/>
<dbReference type="EMBL" id="PQFF01000548">
    <property type="protein sequence ID" value="RHZ45446.1"/>
    <property type="molecule type" value="Genomic_DNA"/>
</dbReference>
<dbReference type="AlphaFoldDB" id="A0A397G7X8"/>
<feature type="compositionally biased region" description="Basic and acidic residues" evidence="1">
    <location>
        <begin position="417"/>
        <end position="433"/>
    </location>
</feature>
<gene>
    <name evidence="2" type="ORF">Glove_674g7</name>
</gene>
<feature type="region of interest" description="Disordered" evidence="1">
    <location>
        <begin position="401"/>
        <end position="433"/>
    </location>
</feature>
<evidence type="ECO:0000313" key="3">
    <source>
        <dbReference type="Proteomes" id="UP000266861"/>
    </source>
</evidence>
<protein>
    <recommendedName>
        <fullName evidence="4">SAM domain-containing protein</fullName>
    </recommendedName>
</protein>
<dbReference type="Gene3D" id="1.10.150.50">
    <property type="entry name" value="Transcription Factor, Ets-1"/>
    <property type="match status" value="1"/>
</dbReference>
<dbReference type="InterPro" id="IPR013761">
    <property type="entry name" value="SAM/pointed_sf"/>
</dbReference>
<comment type="caution">
    <text evidence="2">The sequence shown here is derived from an EMBL/GenBank/DDBJ whole genome shotgun (WGS) entry which is preliminary data.</text>
</comment>
<evidence type="ECO:0000256" key="1">
    <source>
        <dbReference type="SAM" id="MobiDB-lite"/>
    </source>
</evidence>